<dbReference type="EMBL" id="JABTDW010000001">
    <property type="protein sequence ID" value="NSB12890.1"/>
    <property type="molecule type" value="Genomic_DNA"/>
</dbReference>
<feature type="domain" description="ABC transporter" evidence="9">
    <location>
        <begin position="2"/>
        <end position="236"/>
    </location>
</feature>
<dbReference type="InterPro" id="IPR027417">
    <property type="entry name" value="P-loop_NTPase"/>
</dbReference>
<evidence type="ECO:0000256" key="3">
    <source>
        <dbReference type="ARBA" id="ARBA00022448"/>
    </source>
</evidence>
<dbReference type="RefSeq" id="WP_017212547.1">
    <property type="nucleotide sequence ID" value="NZ_BKAK01000099.1"/>
</dbReference>
<gene>
    <name evidence="12" type="ORF">BCD95_001149</name>
    <name evidence="11" type="ORF">HF849_00310</name>
    <name evidence="10" type="ORF">LF65_04875</name>
</gene>
<dbReference type="SUPFAM" id="SSF52540">
    <property type="entry name" value="P-loop containing nucleoside triphosphate hydrolases"/>
    <property type="match status" value="1"/>
</dbReference>
<keyword evidence="7" id="KW-0029">Amino-acid transport</keyword>
<dbReference type="FunFam" id="3.40.50.300:FF:000020">
    <property type="entry name" value="Amino acid ABC transporter ATP-binding component"/>
    <property type="match status" value="1"/>
</dbReference>
<dbReference type="STRING" id="1520.LF65_04875"/>
<evidence type="ECO:0000256" key="4">
    <source>
        <dbReference type="ARBA" id="ARBA00022475"/>
    </source>
</evidence>
<dbReference type="PIRSF" id="PIRSF039085">
    <property type="entry name" value="ABC_ATPase_HisP"/>
    <property type="match status" value="1"/>
</dbReference>
<evidence type="ECO:0000313" key="11">
    <source>
        <dbReference type="EMBL" id="NMF03196.1"/>
    </source>
</evidence>
<dbReference type="GO" id="GO:0015424">
    <property type="term" value="F:ABC-type amino acid transporter activity"/>
    <property type="evidence" value="ECO:0007669"/>
    <property type="project" value="InterPro"/>
</dbReference>
<dbReference type="Proteomes" id="UP000031866">
    <property type="component" value="Chromosome"/>
</dbReference>
<dbReference type="EMBL" id="JABAGD010000001">
    <property type="protein sequence ID" value="NMF03196.1"/>
    <property type="molecule type" value="Genomic_DNA"/>
</dbReference>
<dbReference type="InterPro" id="IPR017871">
    <property type="entry name" value="ABC_transporter-like_CS"/>
</dbReference>
<dbReference type="PROSITE" id="PS00211">
    <property type="entry name" value="ABC_TRANSPORTER_1"/>
    <property type="match status" value="1"/>
</dbReference>
<dbReference type="Pfam" id="PF00005">
    <property type="entry name" value="ABC_tran"/>
    <property type="match status" value="1"/>
</dbReference>
<reference evidence="10" key="2">
    <citation type="submission" date="2016-02" db="EMBL/GenBank/DDBJ databases">
        <title>Genome sequence of Clostridium beijerinckii strain 59B.</title>
        <authorList>
            <person name="Little G.T."/>
            <person name="Minton N.P."/>
        </authorList>
    </citation>
    <scope>NUCLEOTIDE SEQUENCE</scope>
    <source>
        <strain evidence="10">NCIMB 14988</strain>
    </source>
</reference>
<evidence type="ECO:0000256" key="8">
    <source>
        <dbReference type="ARBA" id="ARBA00023136"/>
    </source>
</evidence>
<dbReference type="SMART" id="SM00382">
    <property type="entry name" value="AAA"/>
    <property type="match status" value="1"/>
</dbReference>
<dbReference type="EMBL" id="CP010086">
    <property type="protein sequence ID" value="AJH01404.1"/>
    <property type="molecule type" value="Genomic_DNA"/>
</dbReference>
<dbReference type="GeneID" id="66347262"/>
<evidence type="ECO:0000256" key="2">
    <source>
        <dbReference type="ARBA" id="ARBA00005417"/>
    </source>
</evidence>
<evidence type="ECO:0000313" key="14">
    <source>
        <dbReference type="Proteomes" id="UP000587880"/>
    </source>
</evidence>
<comment type="subcellular location">
    <subcellularLocation>
        <location evidence="1">Cell membrane</location>
        <topology evidence="1">Peripheral membrane protein</topology>
    </subcellularLocation>
</comment>
<organism evidence="10 13">
    <name type="scientific">Clostridium beijerinckii</name>
    <name type="common">Clostridium MP</name>
    <dbReference type="NCBI Taxonomy" id="1520"/>
    <lineage>
        <taxon>Bacteria</taxon>
        <taxon>Bacillati</taxon>
        <taxon>Bacillota</taxon>
        <taxon>Clostridia</taxon>
        <taxon>Eubacteriales</taxon>
        <taxon>Clostridiaceae</taxon>
        <taxon>Clostridium</taxon>
    </lineage>
</organism>
<dbReference type="PROSITE" id="PS50893">
    <property type="entry name" value="ABC_TRANSPORTER_2"/>
    <property type="match status" value="1"/>
</dbReference>
<dbReference type="InterPro" id="IPR003593">
    <property type="entry name" value="AAA+_ATPase"/>
</dbReference>
<protein>
    <submittedName>
        <fullName evidence="11">Amino acid ABC transporter ATP-binding protein</fullName>
    </submittedName>
    <submittedName>
        <fullName evidence="10">Peptide ABC transporter ATP-binding protein</fullName>
    </submittedName>
    <submittedName>
        <fullName evidence="12">Polar amino acid transport system ATP-binding protein</fullName>
    </submittedName>
</protein>
<dbReference type="PANTHER" id="PTHR43166">
    <property type="entry name" value="AMINO ACID IMPORT ATP-BINDING PROTEIN"/>
    <property type="match status" value="1"/>
</dbReference>
<evidence type="ECO:0000256" key="1">
    <source>
        <dbReference type="ARBA" id="ARBA00004202"/>
    </source>
</evidence>
<keyword evidence="3" id="KW-0813">Transport</keyword>
<dbReference type="InterPro" id="IPR030679">
    <property type="entry name" value="ABC_ATPase_HisP-typ"/>
</dbReference>
<dbReference type="Gene3D" id="3.40.50.300">
    <property type="entry name" value="P-loop containing nucleotide triphosphate hydrolases"/>
    <property type="match status" value="1"/>
</dbReference>
<dbReference type="CDD" id="cd03262">
    <property type="entry name" value="ABC_HisP_GlnQ"/>
    <property type="match status" value="1"/>
</dbReference>
<evidence type="ECO:0000256" key="7">
    <source>
        <dbReference type="ARBA" id="ARBA00022970"/>
    </source>
</evidence>
<keyword evidence="6 10" id="KW-0067">ATP-binding</keyword>
<dbReference type="GO" id="GO:0005886">
    <property type="term" value="C:plasma membrane"/>
    <property type="evidence" value="ECO:0007669"/>
    <property type="project" value="UniProtKB-SubCell"/>
</dbReference>
<dbReference type="Proteomes" id="UP000587880">
    <property type="component" value="Unassembled WGS sequence"/>
</dbReference>
<keyword evidence="8" id="KW-0472">Membrane</keyword>
<evidence type="ECO:0000313" key="12">
    <source>
        <dbReference type="EMBL" id="NSB12890.1"/>
    </source>
</evidence>
<name>A0A0B5QWP8_CLOBE</name>
<evidence type="ECO:0000313" key="13">
    <source>
        <dbReference type="Proteomes" id="UP000031866"/>
    </source>
</evidence>
<reference evidence="13" key="1">
    <citation type="submission" date="2014-12" db="EMBL/GenBank/DDBJ databases">
        <title>Genome sequence of Clostridium beijerinckii strain 59B.</title>
        <authorList>
            <person name="Little G.T."/>
            <person name="Minton N.P."/>
        </authorList>
    </citation>
    <scope>NUCLEOTIDE SEQUENCE [LARGE SCALE GENOMIC DNA]</scope>
    <source>
        <strain evidence="13">59B</strain>
    </source>
</reference>
<evidence type="ECO:0000259" key="9">
    <source>
        <dbReference type="PROSITE" id="PS50893"/>
    </source>
</evidence>
<keyword evidence="4" id="KW-1003">Cell membrane</keyword>
<dbReference type="GO" id="GO:0016887">
    <property type="term" value="F:ATP hydrolysis activity"/>
    <property type="evidence" value="ECO:0007669"/>
    <property type="project" value="InterPro"/>
</dbReference>
<sequence length="241" mass="27039">MYKVNELSKKYGELEVLKNISVDIKEGEVVCIIGPSGSGKSTFLRCLNLFEVPTGGEMFYDGKNILGKNVDSRSLREEVGMVFQKYNLFPLHTVIENVILAPVLTKKKNRKEAEEIALELLKKVGLKDKADVYPRTLSGGQQQRVAIARALAMEPRMLLFDEPTSALDPELVGDVLDVMKQLAKDGMTMVVVTHEMGFARDVSDRVIFMDKGYIVEEGKPKEIFANPKNPRTKEFLSRVLN</sequence>
<evidence type="ECO:0000256" key="6">
    <source>
        <dbReference type="ARBA" id="ARBA00022840"/>
    </source>
</evidence>
<dbReference type="AlphaFoldDB" id="A0A0B5QWP8"/>
<dbReference type="InterPro" id="IPR050086">
    <property type="entry name" value="MetN_ABC_transporter-like"/>
</dbReference>
<evidence type="ECO:0000313" key="10">
    <source>
        <dbReference type="EMBL" id="AJH01404.1"/>
    </source>
</evidence>
<reference evidence="12" key="4">
    <citation type="submission" date="2020-06" db="EMBL/GenBank/DDBJ databases">
        <title>Genomic insights into acetone-butanol-ethanol (ABE) fermentation by sequencing solventogenic clostridia strains.</title>
        <authorList>
            <person name="Brown S."/>
        </authorList>
    </citation>
    <scope>NUCLEOTIDE SEQUENCE</scope>
    <source>
        <strain evidence="12">DJ123</strain>
    </source>
</reference>
<dbReference type="OrthoDB" id="9804199at2"/>
<reference evidence="11 14" key="3">
    <citation type="submission" date="2020-04" db="EMBL/GenBank/DDBJ databases">
        <authorList>
            <person name="Hitch T.C.A."/>
            <person name="Wylensek D."/>
            <person name="Clavel T."/>
        </authorList>
    </citation>
    <scope>NUCLEOTIDE SEQUENCE [LARGE SCALE GENOMIC DNA]</scope>
    <source>
        <strain evidence="11 14">WB01_NA02</strain>
    </source>
</reference>
<dbReference type="InterPro" id="IPR003439">
    <property type="entry name" value="ABC_transporter-like_ATP-bd"/>
</dbReference>
<dbReference type="PANTHER" id="PTHR43166:SF9">
    <property type="entry name" value="GLUTAMATE_ASPARTATE IMPORT ATP-BINDING PROTEIN GLTL"/>
    <property type="match status" value="1"/>
</dbReference>
<dbReference type="GO" id="GO:0005524">
    <property type="term" value="F:ATP binding"/>
    <property type="evidence" value="ECO:0007669"/>
    <property type="project" value="UniProtKB-KW"/>
</dbReference>
<proteinExistence type="inferred from homology"/>
<dbReference type="Proteomes" id="UP000822184">
    <property type="component" value="Unassembled WGS sequence"/>
</dbReference>
<dbReference type="KEGG" id="cbei:LF65_04875"/>
<evidence type="ECO:0000256" key="5">
    <source>
        <dbReference type="ARBA" id="ARBA00022741"/>
    </source>
</evidence>
<comment type="similarity">
    <text evidence="2">Belongs to the ABC transporter superfamily.</text>
</comment>
<keyword evidence="5" id="KW-0547">Nucleotide-binding</keyword>
<accession>A0A0B5QWP8</accession>